<evidence type="ECO:0000256" key="6">
    <source>
        <dbReference type="SAM" id="MobiDB-lite"/>
    </source>
</evidence>
<accession>A0A2X0KRL0</accession>
<protein>
    <submittedName>
        <fullName evidence="9">BZ3500_MvSof-1268-A1-R1_Chr1-3g01645 protein</fullName>
    </submittedName>
</protein>
<evidence type="ECO:0000256" key="1">
    <source>
        <dbReference type="ARBA" id="ARBA00004141"/>
    </source>
</evidence>
<feature type="compositionally biased region" description="Low complexity" evidence="6">
    <location>
        <begin position="14"/>
        <end position="26"/>
    </location>
</feature>
<dbReference type="Pfam" id="PF07690">
    <property type="entry name" value="MFS_1"/>
    <property type="match status" value="1"/>
</dbReference>
<sequence>MVSTTRSNDHQARPPASLASAGATSPSPSPSPSPPSKRLSSKRIVRIVFFALVCDLLAFTMPLPLFPRLIDNFVLEESKFAAFSPTLLSRTLHFVRTLRAKLFSYSSLAPLTPQSTARWDLTLLGGLLSSLFSLCQFVISPHLGALSDRYGRRPVLLASMLGNLISALLWLFANHFGLYALSRLVGGLSEGNVQLSIAAITDVTSPEERSRSLALVGVAFSLAFTLGPSLGAYFASRVVGRGQRITVAGHQLVLNSYAVPALVTFVLLSIETLYLALRLPETRWWKEDQAEEDKASATSAPKKNGADEKAAAAALKRTPAERQARLKELQWLHFGFLFFFSGAEFTLTFLTYTLFDYTNAQNGRLLGYIGMLASLLQGGYVRRMKSSTSGPPRLVRTGIWTCFISLVLLAILPHVGPMSPTSRFSNANIFLYSAATGFAYVSSTVVTSLTAIVSFETDSDVENVKNGKKSHGEALGKFRSSGQLGRALGPLISTMVYFVWGPTWAYALGSIGMAVVASKWSRGMGKKIKVE</sequence>
<dbReference type="SUPFAM" id="SSF103473">
    <property type="entry name" value="MFS general substrate transporter"/>
    <property type="match status" value="1"/>
</dbReference>
<feature type="transmembrane region" description="Helical" evidence="7">
    <location>
        <begin position="331"/>
        <end position="353"/>
    </location>
</feature>
<feature type="transmembrane region" description="Helical" evidence="7">
    <location>
        <begin position="497"/>
        <end position="517"/>
    </location>
</feature>
<keyword evidence="5 7" id="KW-0472">Membrane</keyword>
<dbReference type="PANTHER" id="PTHR23504:SF31">
    <property type="entry name" value="MAJOR FACILITATOR SUPERFAMILY DOMAIN-CONTAINING PROTEIN 10"/>
    <property type="match status" value="1"/>
</dbReference>
<dbReference type="Proteomes" id="UP000249723">
    <property type="component" value="Unassembled WGS sequence"/>
</dbReference>
<keyword evidence="4 7" id="KW-1133">Transmembrane helix</keyword>
<keyword evidence="3 7" id="KW-0812">Transmembrane</keyword>
<evidence type="ECO:0000313" key="9">
    <source>
        <dbReference type="EMBL" id="SCZ89895.1"/>
    </source>
</evidence>
<evidence type="ECO:0000256" key="7">
    <source>
        <dbReference type="SAM" id="Phobius"/>
    </source>
</evidence>
<evidence type="ECO:0000259" key="8">
    <source>
        <dbReference type="PROSITE" id="PS50850"/>
    </source>
</evidence>
<evidence type="ECO:0000256" key="3">
    <source>
        <dbReference type="ARBA" id="ARBA00022692"/>
    </source>
</evidence>
<dbReference type="InterPro" id="IPR020846">
    <property type="entry name" value="MFS_dom"/>
</dbReference>
<dbReference type="PROSITE" id="PS00216">
    <property type="entry name" value="SUGAR_TRANSPORT_1"/>
    <property type="match status" value="1"/>
</dbReference>
<comment type="subcellular location">
    <subcellularLocation>
        <location evidence="1">Membrane</location>
        <topology evidence="1">Multi-pass membrane protein</topology>
    </subcellularLocation>
</comment>
<proteinExistence type="predicted"/>
<dbReference type="InterPro" id="IPR005829">
    <property type="entry name" value="Sugar_transporter_CS"/>
</dbReference>
<dbReference type="GO" id="GO:0022857">
    <property type="term" value="F:transmembrane transporter activity"/>
    <property type="evidence" value="ECO:0007669"/>
    <property type="project" value="InterPro"/>
</dbReference>
<evidence type="ECO:0000313" key="10">
    <source>
        <dbReference type="Proteomes" id="UP000249723"/>
    </source>
</evidence>
<dbReference type="AlphaFoldDB" id="A0A2X0KRL0"/>
<name>A0A2X0KRL0_9BASI</name>
<dbReference type="Gene3D" id="1.20.1250.20">
    <property type="entry name" value="MFS general substrate transporter like domains"/>
    <property type="match status" value="1"/>
</dbReference>
<reference evidence="10" key="1">
    <citation type="submission" date="2016-10" db="EMBL/GenBank/DDBJ databases">
        <authorList>
            <person name="Jeantristanb JTB J.-T."/>
            <person name="Ricardo R."/>
        </authorList>
    </citation>
    <scope>NUCLEOTIDE SEQUENCE [LARGE SCALE GENOMIC DNA]</scope>
</reference>
<feature type="transmembrane region" description="Helical" evidence="7">
    <location>
        <begin position="44"/>
        <end position="66"/>
    </location>
</feature>
<feature type="transmembrane region" description="Helical" evidence="7">
    <location>
        <begin position="394"/>
        <end position="415"/>
    </location>
</feature>
<dbReference type="GO" id="GO:0016020">
    <property type="term" value="C:membrane"/>
    <property type="evidence" value="ECO:0007669"/>
    <property type="project" value="UniProtKB-SubCell"/>
</dbReference>
<feature type="domain" description="Major facilitator superfamily (MFS) profile" evidence="8">
    <location>
        <begin position="57"/>
        <end position="531"/>
    </location>
</feature>
<dbReference type="PANTHER" id="PTHR23504">
    <property type="entry name" value="MAJOR FACILITATOR SUPERFAMILY DOMAIN-CONTAINING PROTEIN 10"/>
    <property type="match status" value="1"/>
</dbReference>
<evidence type="ECO:0000256" key="4">
    <source>
        <dbReference type="ARBA" id="ARBA00022989"/>
    </source>
</evidence>
<organism evidence="9 10">
    <name type="scientific">Microbotryum saponariae</name>
    <dbReference type="NCBI Taxonomy" id="289078"/>
    <lineage>
        <taxon>Eukaryota</taxon>
        <taxon>Fungi</taxon>
        <taxon>Dikarya</taxon>
        <taxon>Basidiomycota</taxon>
        <taxon>Pucciniomycotina</taxon>
        <taxon>Microbotryomycetes</taxon>
        <taxon>Microbotryales</taxon>
        <taxon>Microbotryaceae</taxon>
        <taxon>Microbotryum</taxon>
    </lineage>
</organism>
<keyword evidence="10" id="KW-1185">Reference proteome</keyword>
<feature type="transmembrane region" description="Helical" evidence="7">
    <location>
        <begin position="365"/>
        <end position="382"/>
    </location>
</feature>
<feature type="transmembrane region" description="Helical" evidence="7">
    <location>
        <begin position="256"/>
        <end position="277"/>
    </location>
</feature>
<gene>
    <name evidence="9" type="ORF">BZ3500_MVSOF-1268-A1-R1_CHR1-3G01645</name>
</gene>
<feature type="transmembrane region" description="Helical" evidence="7">
    <location>
        <begin position="213"/>
        <end position="236"/>
    </location>
</feature>
<dbReference type="PROSITE" id="PS50850">
    <property type="entry name" value="MFS"/>
    <property type="match status" value="1"/>
</dbReference>
<dbReference type="InterPro" id="IPR011701">
    <property type="entry name" value="MFS"/>
</dbReference>
<evidence type="ECO:0000256" key="5">
    <source>
        <dbReference type="ARBA" id="ARBA00023136"/>
    </source>
</evidence>
<dbReference type="InterPro" id="IPR036259">
    <property type="entry name" value="MFS_trans_sf"/>
</dbReference>
<dbReference type="OrthoDB" id="196650at2759"/>
<feature type="transmembrane region" description="Helical" evidence="7">
    <location>
        <begin position="121"/>
        <end position="143"/>
    </location>
</feature>
<feature type="transmembrane region" description="Helical" evidence="7">
    <location>
        <begin position="155"/>
        <end position="173"/>
    </location>
</feature>
<feature type="region of interest" description="Disordered" evidence="6">
    <location>
        <begin position="1"/>
        <end position="38"/>
    </location>
</feature>
<dbReference type="EMBL" id="FMWP01000014">
    <property type="protein sequence ID" value="SCZ89895.1"/>
    <property type="molecule type" value="Genomic_DNA"/>
</dbReference>
<keyword evidence="2" id="KW-0813">Transport</keyword>
<evidence type="ECO:0000256" key="2">
    <source>
        <dbReference type="ARBA" id="ARBA00022448"/>
    </source>
</evidence>